<protein>
    <submittedName>
        <fullName evidence="2">Uncharacterized protein</fullName>
    </submittedName>
</protein>
<feature type="compositionally biased region" description="Basic and acidic residues" evidence="1">
    <location>
        <begin position="399"/>
        <end position="412"/>
    </location>
</feature>
<evidence type="ECO:0000313" key="3">
    <source>
        <dbReference type="Proteomes" id="UP000244073"/>
    </source>
</evidence>
<feature type="region of interest" description="Disordered" evidence="1">
    <location>
        <begin position="284"/>
        <end position="308"/>
    </location>
</feature>
<dbReference type="RefSeq" id="XP_040751643.1">
    <property type="nucleotide sequence ID" value="XM_040900841.1"/>
</dbReference>
<feature type="region of interest" description="Disordered" evidence="1">
    <location>
        <begin position="334"/>
        <end position="558"/>
    </location>
</feature>
<feature type="region of interest" description="Disordered" evidence="1">
    <location>
        <begin position="756"/>
        <end position="775"/>
    </location>
</feature>
<gene>
    <name evidence="2" type="ORF">P175DRAFT_0558440</name>
</gene>
<dbReference type="OrthoDB" id="3946750at2759"/>
<feature type="region of interest" description="Disordered" evidence="1">
    <location>
        <begin position="239"/>
        <end position="272"/>
    </location>
</feature>
<feature type="compositionally biased region" description="Polar residues" evidence="1">
    <location>
        <begin position="546"/>
        <end position="555"/>
    </location>
</feature>
<name>A0A2T5LVE2_9EURO</name>
<dbReference type="Proteomes" id="UP000244073">
    <property type="component" value="Unassembled WGS sequence"/>
</dbReference>
<feature type="compositionally biased region" description="Polar residues" evidence="1">
    <location>
        <begin position="254"/>
        <end position="271"/>
    </location>
</feature>
<dbReference type="VEuPathDB" id="FungiDB:P175DRAFT_0558440"/>
<feature type="compositionally biased region" description="Basic and acidic residues" evidence="1">
    <location>
        <begin position="438"/>
        <end position="482"/>
    </location>
</feature>
<comment type="caution">
    <text evidence="2">The sequence shown here is derived from an EMBL/GenBank/DDBJ whole genome shotgun (WGS) entry which is preliminary data.</text>
</comment>
<organism evidence="2 3">
    <name type="scientific">Aspergillus ochraceoroseus IBT 24754</name>
    <dbReference type="NCBI Taxonomy" id="1392256"/>
    <lineage>
        <taxon>Eukaryota</taxon>
        <taxon>Fungi</taxon>
        <taxon>Dikarya</taxon>
        <taxon>Ascomycota</taxon>
        <taxon>Pezizomycotina</taxon>
        <taxon>Eurotiomycetes</taxon>
        <taxon>Eurotiomycetidae</taxon>
        <taxon>Eurotiales</taxon>
        <taxon>Aspergillaceae</taxon>
        <taxon>Aspergillus</taxon>
        <taxon>Aspergillus subgen. Nidulantes</taxon>
    </lineage>
</organism>
<dbReference type="PROSITE" id="PS51257">
    <property type="entry name" value="PROKAR_LIPOPROTEIN"/>
    <property type="match status" value="1"/>
</dbReference>
<dbReference type="GeneID" id="63817725"/>
<reference evidence="2 3" key="1">
    <citation type="journal article" date="2018" name="Proc. Natl. Acad. Sci. U.S.A.">
        <title>Linking secondary metabolites to gene clusters through genome sequencing of six diverse Aspergillus species.</title>
        <authorList>
            <person name="Kaerboelling I."/>
            <person name="Vesth T.C."/>
            <person name="Frisvad J.C."/>
            <person name="Nybo J.L."/>
            <person name="Theobald S."/>
            <person name="Kuo A."/>
            <person name="Bowyer P."/>
            <person name="Matsuda Y."/>
            <person name="Mondo S."/>
            <person name="Lyhne E.K."/>
            <person name="Kogle M.E."/>
            <person name="Clum A."/>
            <person name="Lipzen A."/>
            <person name="Salamov A."/>
            <person name="Ngan C.Y."/>
            <person name="Daum C."/>
            <person name="Chiniquy J."/>
            <person name="Barry K."/>
            <person name="LaButti K."/>
            <person name="Haridas S."/>
            <person name="Simmons B.A."/>
            <person name="Magnuson J.K."/>
            <person name="Mortensen U.H."/>
            <person name="Larsen T.O."/>
            <person name="Grigoriev I.V."/>
            <person name="Baker S.E."/>
            <person name="Andersen M.R."/>
        </authorList>
    </citation>
    <scope>NUCLEOTIDE SEQUENCE [LARGE SCALE GENOMIC DNA]</scope>
    <source>
        <strain evidence="2 3">IBT 24754</strain>
    </source>
</reference>
<proteinExistence type="predicted"/>
<feature type="region of interest" description="Disordered" evidence="1">
    <location>
        <begin position="666"/>
        <end position="723"/>
    </location>
</feature>
<evidence type="ECO:0000256" key="1">
    <source>
        <dbReference type="SAM" id="MobiDB-lite"/>
    </source>
</evidence>
<dbReference type="EMBL" id="MSFN02000005">
    <property type="protein sequence ID" value="PTU20251.1"/>
    <property type="molecule type" value="Genomic_DNA"/>
</dbReference>
<accession>A0A2T5LVE2</accession>
<feature type="compositionally biased region" description="Basic and acidic residues" evidence="1">
    <location>
        <begin position="503"/>
        <end position="512"/>
    </location>
</feature>
<feature type="compositionally biased region" description="Polar residues" evidence="1">
    <location>
        <begin position="362"/>
        <end position="392"/>
    </location>
</feature>
<feature type="compositionally biased region" description="Polar residues" evidence="1">
    <location>
        <begin position="708"/>
        <end position="722"/>
    </location>
</feature>
<dbReference type="AlphaFoldDB" id="A0A2T5LVE2"/>
<feature type="compositionally biased region" description="Polar residues" evidence="1">
    <location>
        <begin position="519"/>
        <end position="534"/>
    </location>
</feature>
<sequence>MKDGGTLYIDGKTTSNPNLVSWQSCIFIQLAVLSVISLGCDLKWHLATHPTFGQSCSLNYSSTDTISQPHFTASCFPRLEYEDYQEHHRQAVSGPIIPRPRIANGNHFKVAHYGDVHVRDTTRDTISTEIDGVSLKSSIDITTPQSHAPELLNVLATPIRGFPEFHDEKAHVHDYSEAQKTRPQERLERVRKDIDADPYGAIFGRRLQPFGLGVKLENTFTALCRSFLGLDKAPNATDIATAGTKPHFYDAPSPKSQRPENGQSSPAQAPQSIKELTFEFDPISGRMVPKTSNPLDESEQIGTKSVYPSEAQECDAESERLGFLSPVDQKVTLSSPMDVLKPGEPVVPESLGKNEGEPANIIMSQDEFSVPVTKSQANSATSLDQKKSSSGAIQLGPPRAEDEEKTAEKSTDMDESNILRRGKTFDRGQYLESGGETVPEKLVGEHQDLNEDFERSGFLSRRENAPSKYHAREDSVQERKDDDLDSLQASDIRAAYESMRLSHQSEAKEENPRVLIDSSDLSTAPTNDTINQSKSGEEGGRLDVSSEPSSITANQLRGGLGLGDTIQSLPQEETSTIHSSIVDAPTSTEVYRVFAYDPSSLQVTEAETSSSRQLKKDILHPTEVLSSLNNPAKFLPCLDRMHVGGYEIVSGGGDILVFKKALRSGSQDVDRSQTRTSSQEEFMGDEPTTHAASHQHNGLGLGMPADRPSSNHSPCDNTSPKSGPSELLRKMLVGSTATAATVYAISIVAEYFRTGGEDGRGIDGFTEFESERRHR</sequence>
<feature type="compositionally biased region" description="Polar residues" evidence="1">
    <location>
        <begin position="290"/>
        <end position="303"/>
    </location>
</feature>
<evidence type="ECO:0000313" key="2">
    <source>
        <dbReference type="EMBL" id="PTU20251.1"/>
    </source>
</evidence>